<dbReference type="InterPro" id="IPR001471">
    <property type="entry name" value="AP2/ERF_dom"/>
</dbReference>
<feature type="compositionally biased region" description="Basic and acidic residues" evidence="6">
    <location>
        <begin position="382"/>
        <end position="396"/>
    </location>
</feature>
<dbReference type="SMART" id="SM00380">
    <property type="entry name" value="AP2"/>
    <property type="match status" value="1"/>
</dbReference>
<feature type="region of interest" description="Disordered" evidence="6">
    <location>
        <begin position="288"/>
        <end position="315"/>
    </location>
</feature>
<evidence type="ECO:0000259" key="7">
    <source>
        <dbReference type="PROSITE" id="PS51032"/>
    </source>
</evidence>
<evidence type="ECO:0000256" key="4">
    <source>
        <dbReference type="ARBA" id="ARBA00023163"/>
    </source>
</evidence>
<evidence type="ECO:0000256" key="6">
    <source>
        <dbReference type="SAM" id="MobiDB-lite"/>
    </source>
</evidence>
<feature type="region of interest" description="Disordered" evidence="6">
    <location>
        <begin position="1"/>
        <end position="88"/>
    </location>
</feature>
<name>A0ABP0XAM2_9BRYO</name>
<keyword evidence="9" id="KW-1185">Reference proteome</keyword>
<protein>
    <recommendedName>
        <fullName evidence="7">AP2/ERF domain-containing protein</fullName>
    </recommendedName>
</protein>
<comment type="subcellular location">
    <subcellularLocation>
        <location evidence="1">Nucleus</location>
    </subcellularLocation>
</comment>
<keyword evidence="2" id="KW-0805">Transcription regulation</keyword>
<evidence type="ECO:0000256" key="3">
    <source>
        <dbReference type="ARBA" id="ARBA00023125"/>
    </source>
</evidence>
<feature type="compositionally biased region" description="Polar residues" evidence="6">
    <location>
        <begin position="45"/>
        <end position="54"/>
    </location>
</feature>
<evidence type="ECO:0000256" key="2">
    <source>
        <dbReference type="ARBA" id="ARBA00023015"/>
    </source>
</evidence>
<organism evidence="8 9">
    <name type="scientific">Sphagnum jensenii</name>
    <dbReference type="NCBI Taxonomy" id="128206"/>
    <lineage>
        <taxon>Eukaryota</taxon>
        <taxon>Viridiplantae</taxon>
        <taxon>Streptophyta</taxon>
        <taxon>Embryophyta</taxon>
        <taxon>Bryophyta</taxon>
        <taxon>Sphagnophytina</taxon>
        <taxon>Sphagnopsida</taxon>
        <taxon>Sphagnales</taxon>
        <taxon>Sphagnaceae</taxon>
        <taxon>Sphagnum</taxon>
    </lineage>
</organism>
<evidence type="ECO:0000256" key="5">
    <source>
        <dbReference type="ARBA" id="ARBA00023242"/>
    </source>
</evidence>
<evidence type="ECO:0000313" key="9">
    <source>
        <dbReference type="Proteomes" id="UP001497444"/>
    </source>
</evidence>
<dbReference type="PROSITE" id="PS51032">
    <property type="entry name" value="AP2_ERF"/>
    <property type="match status" value="1"/>
</dbReference>
<gene>
    <name evidence="8" type="ORF">CSSPJE1EN1_LOCUS20093</name>
</gene>
<feature type="domain" description="AP2/ERF" evidence="7">
    <location>
        <begin position="316"/>
        <end position="358"/>
    </location>
</feature>
<sequence length="494" mass="54192">MGKGGGEGRYCRPSYNDGMVWPPSRDGPRYNDGMVWPPSYELPPQSGTSTSYATLSRDELPPKYITSYATLPPDSSASQSQNPAGSSVVVDEVPRLPGQGAELAKSGLPTLDSVLVKEVPRLPGRFPDSVSEVPRLPGRGFPDSVSVKEVPRLPGRFPDSVLVKEVPRLPGQATELAAKSVLLTPDSVVVEDVPNFPGQAKELATSGVPNRDSEALGDLNEGSEKALHVQLLKALLQGYRREDPERAAEVSYEVMLAFSGVILQWVRSQDYNLRRDLCEYILPNVEKAGKSSSKGNLGESSQAPNAKRTKLVESKNFRGVRKRNNGFGAEIRLPGMKNKFWLGTYKTEEAAARAFDAADDWRATHSGSNSFNKEELDDLKKRAKKAGDHLSDDRSHHNVAAPDLVENLEEKATTLASLEGKEVASEEHVSQRESPAHENFSSEEHVSQRDSPAHENFFSELVNLSPEWLGQLFSVPLEVGLQQETNTHCQDVRE</sequence>
<keyword evidence="5" id="KW-0539">Nucleus</keyword>
<dbReference type="InterPro" id="IPR036955">
    <property type="entry name" value="AP2/ERF_dom_sf"/>
</dbReference>
<dbReference type="Proteomes" id="UP001497444">
    <property type="component" value="Chromosome 6"/>
</dbReference>
<feature type="compositionally biased region" description="Polar residues" evidence="6">
    <location>
        <begin position="67"/>
        <end position="85"/>
    </location>
</feature>
<dbReference type="PANTHER" id="PTHR31677:SF157">
    <property type="entry name" value="AP2_ERF DOMAIN-CONTAINING PROTEIN"/>
    <property type="match status" value="1"/>
</dbReference>
<evidence type="ECO:0000256" key="1">
    <source>
        <dbReference type="ARBA" id="ARBA00004123"/>
    </source>
</evidence>
<dbReference type="PANTHER" id="PTHR31677">
    <property type="entry name" value="AP2 DOMAIN CLASS TRANSCRIPTION FACTOR"/>
    <property type="match status" value="1"/>
</dbReference>
<feature type="compositionally biased region" description="Polar residues" evidence="6">
    <location>
        <begin position="290"/>
        <end position="304"/>
    </location>
</feature>
<proteinExistence type="predicted"/>
<accession>A0ABP0XAM2</accession>
<dbReference type="EMBL" id="OZ020101">
    <property type="protein sequence ID" value="CAK9274615.1"/>
    <property type="molecule type" value="Genomic_DNA"/>
</dbReference>
<reference evidence="8" key="1">
    <citation type="submission" date="2024-02" db="EMBL/GenBank/DDBJ databases">
        <authorList>
            <consortium name="ELIXIR-Norway"/>
            <consortium name="Elixir Norway"/>
        </authorList>
    </citation>
    <scope>NUCLEOTIDE SEQUENCE</scope>
</reference>
<keyword evidence="3" id="KW-0238">DNA-binding</keyword>
<dbReference type="InterPro" id="IPR016177">
    <property type="entry name" value="DNA-bd_dom_sf"/>
</dbReference>
<dbReference type="SUPFAM" id="SSF54171">
    <property type="entry name" value="DNA-binding domain"/>
    <property type="match status" value="1"/>
</dbReference>
<evidence type="ECO:0000313" key="8">
    <source>
        <dbReference type="EMBL" id="CAK9274615.1"/>
    </source>
</evidence>
<feature type="region of interest" description="Disordered" evidence="6">
    <location>
        <begin position="419"/>
        <end position="452"/>
    </location>
</feature>
<feature type="region of interest" description="Disordered" evidence="6">
    <location>
        <begin position="382"/>
        <end position="403"/>
    </location>
</feature>
<dbReference type="Gene3D" id="3.30.730.10">
    <property type="entry name" value="AP2/ERF domain"/>
    <property type="match status" value="1"/>
</dbReference>
<keyword evidence="4" id="KW-0804">Transcription</keyword>